<dbReference type="InterPro" id="IPR007863">
    <property type="entry name" value="Peptidase_M16_C"/>
</dbReference>
<gene>
    <name evidence="4" type="ORF">Spb1_32620</name>
</gene>
<dbReference type="Proteomes" id="UP000315349">
    <property type="component" value="Chromosome"/>
</dbReference>
<evidence type="ECO:0000259" key="3">
    <source>
        <dbReference type="Pfam" id="PF05193"/>
    </source>
</evidence>
<dbReference type="InterPro" id="IPR011765">
    <property type="entry name" value="Pept_M16_N"/>
</dbReference>
<name>A0A518GRU6_9PLAN</name>
<dbReference type="PANTHER" id="PTHR11851:SF49">
    <property type="entry name" value="MITOCHONDRIAL-PROCESSING PEPTIDASE SUBUNIT ALPHA"/>
    <property type="match status" value="1"/>
</dbReference>
<dbReference type="InterPro" id="IPR050361">
    <property type="entry name" value="MPP/UQCRC_Complex"/>
</dbReference>
<dbReference type="PANTHER" id="PTHR11851">
    <property type="entry name" value="METALLOPROTEASE"/>
    <property type="match status" value="1"/>
</dbReference>
<protein>
    <submittedName>
        <fullName evidence="4">Insulinase (Peptidase family M16)</fullName>
    </submittedName>
</protein>
<dbReference type="Gene3D" id="3.30.830.10">
    <property type="entry name" value="Metalloenzyme, LuxS/M16 peptidase-like"/>
    <property type="match status" value="2"/>
</dbReference>
<organism evidence="4 5">
    <name type="scientific">Planctopirus ephydatiae</name>
    <dbReference type="NCBI Taxonomy" id="2528019"/>
    <lineage>
        <taxon>Bacteria</taxon>
        <taxon>Pseudomonadati</taxon>
        <taxon>Planctomycetota</taxon>
        <taxon>Planctomycetia</taxon>
        <taxon>Planctomycetales</taxon>
        <taxon>Planctomycetaceae</taxon>
        <taxon>Planctopirus</taxon>
    </lineage>
</organism>
<evidence type="ECO:0000256" key="1">
    <source>
        <dbReference type="ARBA" id="ARBA00007261"/>
    </source>
</evidence>
<accession>A0A518GRU6</accession>
<dbReference type="Pfam" id="PF05193">
    <property type="entry name" value="Peptidase_M16_C"/>
    <property type="match status" value="1"/>
</dbReference>
<comment type="similarity">
    <text evidence="1">Belongs to the peptidase M16 family.</text>
</comment>
<evidence type="ECO:0000259" key="2">
    <source>
        <dbReference type="Pfam" id="PF00675"/>
    </source>
</evidence>
<reference evidence="4 5" key="1">
    <citation type="submission" date="2019-02" db="EMBL/GenBank/DDBJ databases">
        <title>Deep-cultivation of Planctomycetes and their phenomic and genomic characterization uncovers novel biology.</title>
        <authorList>
            <person name="Wiegand S."/>
            <person name="Jogler M."/>
            <person name="Boedeker C."/>
            <person name="Pinto D."/>
            <person name="Vollmers J."/>
            <person name="Rivas-Marin E."/>
            <person name="Kohn T."/>
            <person name="Peeters S.H."/>
            <person name="Heuer A."/>
            <person name="Rast P."/>
            <person name="Oberbeckmann S."/>
            <person name="Bunk B."/>
            <person name="Jeske O."/>
            <person name="Meyerdierks A."/>
            <person name="Storesund J.E."/>
            <person name="Kallscheuer N."/>
            <person name="Luecker S."/>
            <person name="Lage O.M."/>
            <person name="Pohl T."/>
            <person name="Merkel B.J."/>
            <person name="Hornburger P."/>
            <person name="Mueller R.-W."/>
            <person name="Bruemmer F."/>
            <person name="Labrenz M."/>
            <person name="Spormann A.M."/>
            <person name="Op den Camp H."/>
            <person name="Overmann J."/>
            <person name="Amann R."/>
            <person name="Jetten M.S.M."/>
            <person name="Mascher T."/>
            <person name="Medema M.H."/>
            <person name="Devos D.P."/>
            <person name="Kaster A.-K."/>
            <person name="Ovreas L."/>
            <person name="Rohde M."/>
            <person name="Galperin M.Y."/>
            <person name="Jogler C."/>
        </authorList>
    </citation>
    <scope>NUCLEOTIDE SEQUENCE [LARGE SCALE GENOMIC DNA]</scope>
    <source>
        <strain evidence="4 5">Spb1</strain>
    </source>
</reference>
<keyword evidence="5" id="KW-1185">Reference proteome</keyword>
<feature type="domain" description="Peptidase M16 N-terminal" evidence="2">
    <location>
        <begin position="22"/>
        <end position="168"/>
    </location>
</feature>
<proteinExistence type="inferred from homology"/>
<dbReference type="InterPro" id="IPR011249">
    <property type="entry name" value="Metalloenz_LuxS/M16"/>
</dbReference>
<dbReference type="EMBL" id="CP036299">
    <property type="protein sequence ID" value="QDV31318.1"/>
    <property type="molecule type" value="Genomic_DNA"/>
</dbReference>
<dbReference type="RefSeq" id="WP_246128253.1">
    <property type="nucleotide sequence ID" value="NZ_CP036299.1"/>
</dbReference>
<evidence type="ECO:0000313" key="4">
    <source>
        <dbReference type="EMBL" id="QDV31318.1"/>
    </source>
</evidence>
<dbReference type="GO" id="GO:0046872">
    <property type="term" value="F:metal ion binding"/>
    <property type="evidence" value="ECO:0007669"/>
    <property type="project" value="InterPro"/>
</dbReference>
<dbReference type="KEGG" id="peh:Spb1_32620"/>
<dbReference type="Pfam" id="PF00675">
    <property type="entry name" value="Peptidase_M16"/>
    <property type="match status" value="1"/>
</dbReference>
<feature type="domain" description="Peptidase M16 C-terminal" evidence="3">
    <location>
        <begin position="174"/>
        <end position="348"/>
    </location>
</feature>
<sequence length="418" mass="47029">MTQYYQQKPMLQQATLPNGLTILGEHRPSAQSVAFGFFVHTGARDENHACESGVSHFLEHMVFKGTDQLPAEMVNRLFDDLGCNYNASTGEEVTTFYAAVLPEYFETVFPLQAAILFPSLREDDFTTEKQVILEEIAEYADQPVYVAYDHVMQLHFREHPLGQPILGTPQSIQSLTAEQMKTYHREHYLAGNIALVVAGNFDWDQVLELAAKECGHWPAGETAHPCRCASPAAQTVVIAKPALQQQHIMSISPAPDSCHRLRYAAEMVSIIVGDDSNSRLYWELVDPGLTDIAEISYSDYQGCGTWLTYLCCDPEAAEDNWQAVRKVLEELDTKPFTVEEMEQARNLLATRLVSRGEQPMHRMLAIGQNWHSRLEYRSLDDELEALDQVTMDDLQSVIREFPLRLTSTVSVGPNTATL</sequence>
<evidence type="ECO:0000313" key="5">
    <source>
        <dbReference type="Proteomes" id="UP000315349"/>
    </source>
</evidence>
<dbReference type="AlphaFoldDB" id="A0A518GRU6"/>
<dbReference type="SUPFAM" id="SSF63411">
    <property type="entry name" value="LuxS/MPP-like metallohydrolase"/>
    <property type="match status" value="2"/>
</dbReference>